<dbReference type="EMBL" id="JAAAHW010009385">
    <property type="protein sequence ID" value="KAF9941975.1"/>
    <property type="molecule type" value="Genomic_DNA"/>
</dbReference>
<protein>
    <submittedName>
        <fullName evidence="2">Uncharacterized protein</fullName>
    </submittedName>
</protein>
<organism evidence="2 3">
    <name type="scientific">Modicella reniformis</name>
    <dbReference type="NCBI Taxonomy" id="1440133"/>
    <lineage>
        <taxon>Eukaryota</taxon>
        <taxon>Fungi</taxon>
        <taxon>Fungi incertae sedis</taxon>
        <taxon>Mucoromycota</taxon>
        <taxon>Mortierellomycotina</taxon>
        <taxon>Mortierellomycetes</taxon>
        <taxon>Mortierellales</taxon>
        <taxon>Mortierellaceae</taxon>
        <taxon>Modicella</taxon>
    </lineage>
</organism>
<proteinExistence type="predicted"/>
<sequence>MQALAVKRQKLLRDDKNEPTMQALQDLSKAGKVLQTATSIQEIEDAQQARRQTRQPLQAFESSSVLVKDRHTQRLRTERARHTLGAAERRHPG</sequence>
<name>A0A9P6INR5_9FUNG</name>
<gene>
    <name evidence="2" type="ORF">BGZ65_000316</name>
</gene>
<dbReference type="Proteomes" id="UP000749646">
    <property type="component" value="Unassembled WGS sequence"/>
</dbReference>
<feature type="region of interest" description="Disordered" evidence="1">
    <location>
        <begin position="51"/>
        <end position="93"/>
    </location>
</feature>
<feature type="compositionally biased region" description="Basic and acidic residues" evidence="1">
    <location>
        <begin position="67"/>
        <end position="93"/>
    </location>
</feature>
<dbReference type="AlphaFoldDB" id="A0A9P6INR5"/>
<accession>A0A9P6INR5</accession>
<evidence type="ECO:0000256" key="1">
    <source>
        <dbReference type="SAM" id="MobiDB-lite"/>
    </source>
</evidence>
<keyword evidence="3" id="KW-1185">Reference proteome</keyword>
<evidence type="ECO:0000313" key="3">
    <source>
        <dbReference type="Proteomes" id="UP000749646"/>
    </source>
</evidence>
<comment type="caution">
    <text evidence="2">The sequence shown here is derived from an EMBL/GenBank/DDBJ whole genome shotgun (WGS) entry which is preliminary data.</text>
</comment>
<feature type="compositionally biased region" description="Polar residues" evidence="1">
    <location>
        <begin position="54"/>
        <end position="65"/>
    </location>
</feature>
<dbReference type="OrthoDB" id="2448611at2759"/>
<reference evidence="2" key="1">
    <citation type="journal article" date="2020" name="Fungal Divers.">
        <title>Resolving the Mortierellaceae phylogeny through synthesis of multi-gene phylogenetics and phylogenomics.</title>
        <authorList>
            <person name="Vandepol N."/>
            <person name="Liber J."/>
            <person name="Desiro A."/>
            <person name="Na H."/>
            <person name="Kennedy M."/>
            <person name="Barry K."/>
            <person name="Grigoriev I.V."/>
            <person name="Miller A.N."/>
            <person name="O'Donnell K."/>
            <person name="Stajich J.E."/>
            <person name="Bonito G."/>
        </authorList>
    </citation>
    <scope>NUCLEOTIDE SEQUENCE</scope>
    <source>
        <strain evidence="2">MES-2147</strain>
    </source>
</reference>
<evidence type="ECO:0000313" key="2">
    <source>
        <dbReference type="EMBL" id="KAF9941975.1"/>
    </source>
</evidence>